<dbReference type="STRING" id="402881.Plav_0257"/>
<dbReference type="EMBL" id="CP000774">
    <property type="protein sequence ID" value="ABS61880.1"/>
    <property type="molecule type" value="Genomic_DNA"/>
</dbReference>
<dbReference type="KEGG" id="pla:Plav_0257"/>
<protein>
    <recommendedName>
        <fullName evidence="1">DUF6602 domain-containing protein</fullName>
    </recommendedName>
</protein>
<dbReference type="OrthoDB" id="8264568at2"/>
<dbReference type="Pfam" id="PF20247">
    <property type="entry name" value="DUF6602"/>
    <property type="match status" value="1"/>
</dbReference>
<dbReference type="HOGENOM" id="CLU_074058_0_0_5"/>
<sequence length="315" mass="35358">MASNDLFDFMRQETNSLAQEYHRIRARTVEDPGTAGDQGEENWREILDKWLSPTHQVVTRGRILGPDGSASPQVDVLVLSPNYPKALIGKKLYLAGGVVAAFECKNTLKATHIAEAMETSVKIRSLLSARYGSPYKEIFSPIVFGVLAHSHSWSKKTVEETVSQRLFDDDVKFVTHPRGTLDVICVADTATWACLKVPLIGPGQLRPYDENSKKLYGEEGSVVTTYSKFVVDDGTRSEVFTPIGALLQVLYRRMAWEDISMRPLADYFQDVNKKAASGGSSRLWPPYIYSQNVRDKLRDGGLTSEEWSEWSNIFR</sequence>
<evidence type="ECO:0000259" key="1">
    <source>
        <dbReference type="Pfam" id="PF20247"/>
    </source>
</evidence>
<evidence type="ECO:0000313" key="2">
    <source>
        <dbReference type="EMBL" id="ABS61880.1"/>
    </source>
</evidence>
<gene>
    <name evidence="2" type="ordered locus">Plav_0257</name>
</gene>
<organism evidence="2 3">
    <name type="scientific">Parvibaculum lavamentivorans (strain DS-1 / DSM 13023 / NCIMB 13966)</name>
    <dbReference type="NCBI Taxonomy" id="402881"/>
    <lineage>
        <taxon>Bacteria</taxon>
        <taxon>Pseudomonadati</taxon>
        <taxon>Pseudomonadota</taxon>
        <taxon>Alphaproteobacteria</taxon>
        <taxon>Hyphomicrobiales</taxon>
        <taxon>Parvibaculaceae</taxon>
        <taxon>Parvibaculum</taxon>
    </lineage>
</organism>
<keyword evidence="3" id="KW-1185">Reference proteome</keyword>
<dbReference type="CDD" id="cd21173">
    <property type="entry name" value="NucC-like"/>
    <property type="match status" value="1"/>
</dbReference>
<name>A7HPP7_PARL1</name>
<accession>A7HPP7</accession>
<dbReference type="RefSeq" id="WP_011995171.1">
    <property type="nucleotide sequence ID" value="NC_009719.1"/>
</dbReference>
<dbReference type="InterPro" id="IPR046537">
    <property type="entry name" value="DUF6602"/>
</dbReference>
<dbReference type="Proteomes" id="UP000006377">
    <property type="component" value="Chromosome"/>
</dbReference>
<reference evidence="2 3" key="1">
    <citation type="journal article" date="2011" name="Stand. Genomic Sci.">
        <title>Complete genome sequence of Parvibaculum lavamentivorans type strain (DS-1(T)).</title>
        <authorList>
            <person name="Schleheck D."/>
            <person name="Weiss M."/>
            <person name="Pitluck S."/>
            <person name="Bruce D."/>
            <person name="Land M.L."/>
            <person name="Han S."/>
            <person name="Saunders E."/>
            <person name="Tapia R."/>
            <person name="Detter C."/>
            <person name="Brettin T."/>
            <person name="Han J."/>
            <person name="Woyke T."/>
            <person name="Goodwin L."/>
            <person name="Pennacchio L."/>
            <person name="Nolan M."/>
            <person name="Cook A.M."/>
            <person name="Kjelleberg S."/>
            <person name="Thomas T."/>
        </authorList>
    </citation>
    <scope>NUCLEOTIDE SEQUENCE [LARGE SCALE GENOMIC DNA]</scope>
    <source>
        <strain evidence="3">DS-1 / DSM 13023 / NCIMB 13966</strain>
    </source>
</reference>
<proteinExistence type="predicted"/>
<evidence type="ECO:0000313" key="3">
    <source>
        <dbReference type="Proteomes" id="UP000006377"/>
    </source>
</evidence>
<dbReference type="AlphaFoldDB" id="A7HPP7"/>
<feature type="domain" description="DUF6602" evidence="1">
    <location>
        <begin position="27"/>
        <end position="126"/>
    </location>
</feature>